<sequence length="928" mass="105184">MRNRIEGEYQKLSIFPGDDMASASSSRAGVALPFEKSQLILKVVSAKPKVHSRQPRINSFVEVAVDGLPSETKKTGKRIGSSELLWNEIIILNVTAQSHLDLKVWSCHTLRNELLGTASVNLSNVLKNNGGKMENTQLTLNLQTENKGGVVSGGELTIFLDGPTVDLGSVPNGSAVTDGSQPPSRESSGTAVTPESRHQPPSTNCFGGRSRTHRHSGGSARTATATGEQSPGTSSRQHQPLKNPSHSGLANGTVNDEPTAATDPEGPSAVAVASPPAAASSAVPNPATATLPATATPEEGEEASTSGTQQLPAAAQAPDALPAGWEQRELPNGRVYYVDHNTKTTTWERPLPPGWEKRTDPRGRFYYVDHNTRTTTWQRPTAEYVRNYEQWQSQRNQLQGAMQHFSQRFLYQCAVVTCDHRARTCAWPLQFRFALCSMVLLRSAEHAQPSRSSSASTDHDPLGPLPPGWEKRQDNGRVYYVNHNTRTTQWEDPRTQGMIQEPALPPGWEMKYTSEGVRYFVDHNTRTTTFKDPRPGFESGTKQGSPGAYDRSFRWKYHQFRFLCHSNALPSHVKISVSRQTLFEDSFQQIMNMKPYDLRRRLYIIMRGEEGLDYGGIAREWFFLLSHEVLNPMYCLFEYAGKNNYCLQINPASSINPDHLTYFRFIGRFIAMALYHGKFIDTGFTLPFYKRMLNKRPTLKDLESIDPEFYKSIIWIKENNLEECGLELYFIQDMEILGKVTTHELKEGGESIRVTEENKEEYIMLLTDWRFTRGVEEQTKAFLDGFNEVAPLEWLRYFDEKELELMLCGMQEIDMSDWQKNTIYRHYTKNSKQIQWFWQVVKEMDNEKRIRLLQFVTGTCRLPVGGFTELIGSNGPQKFCIDKVGKETWLPRSHTCFNRLDLPPYKSYEQLKEKLLYAVEETEGFGQE</sequence>
<dbReference type="Gene3D" id="2.60.40.150">
    <property type="entry name" value="C2 domain"/>
    <property type="match status" value="1"/>
</dbReference>
<dbReference type="Pfam" id="PF00397">
    <property type="entry name" value="WW"/>
    <property type="match status" value="4"/>
</dbReference>
<evidence type="ECO:0000256" key="2">
    <source>
        <dbReference type="ARBA" id="ARBA00004123"/>
    </source>
</evidence>
<dbReference type="FunFam" id="3.30.2410.10:FF:000002">
    <property type="entry name" value="E3 ubiquitin-protein ligase HECW2"/>
    <property type="match status" value="1"/>
</dbReference>
<feature type="domain" description="WW" evidence="15">
    <location>
        <begin position="502"/>
        <end position="535"/>
    </location>
</feature>
<dbReference type="InterPro" id="IPR001202">
    <property type="entry name" value="WW_dom"/>
</dbReference>
<feature type="compositionally biased region" description="Polar residues" evidence="13">
    <location>
        <begin position="222"/>
        <end position="256"/>
    </location>
</feature>
<reference evidence="17 18" key="1">
    <citation type="submission" date="2022-11" db="EMBL/GenBank/DDBJ databases">
        <title>Whole genome sequence of Eschrichtius robustus ER-17-0199.</title>
        <authorList>
            <person name="Bruniche-Olsen A."/>
            <person name="Black A.N."/>
            <person name="Fields C.J."/>
            <person name="Walden K."/>
            <person name="Dewoody J.A."/>
        </authorList>
    </citation>
    <scope>NUCLEOTIDE SEQUENCE [LARGE SCALE GENOMIC DNA]</scope>
    <source>
        <strain evidence="17">ER-17-0199</strain>
        <tissue evidence="17">Blubber</tissue>
    </source>
</reference>
<dbReference type="CDD" id="cd00201">
    <property type="entry name" value="WW"/>
    <property type="match status" value="4"/>
</dbReference>
<dbReference type="SUPFAM" id="SSF51045">
    <property type="entry name" value="WW domain"/>
    <property type="match status" value="4"/>
</dbReference>
<keyword evidence="9" id="KW-0539">Nucleus</keyword>
<feature type="active site" description="Glycyl thioester intermediate" evidence="11 12">
    <location>
        <position position="896"/>
    </location>
</feature>
<evidence type="ECO:0000259" key="14">
    <source>
        <dbReference type="PROSITE" id="PS50004"/>
    </source>
</evidence>
<feature type="region of interest" description="Disordered" evidence="13">
    <location>
        <begin position="449"/>
        <end position="473"/>
    </location>
</feature>
<dbReference type="InterPro" id="IPR035983">
    <property type="entry name" value="Hect_E3_ubiquitin_ligase"/>
</dbReference>
<dbReference type="GO" id="GO:0034765">
    <property type="term" value="P:regulation of monoatomic ion transmembrane transport"/>
    <property type="evidence" value="ECO:0007669"/>
    <property type="project" value="TreeGrafter"/>
</dbReference>
<evidence type="ECO:0000313" key="17">
    <source>
        <dbReference type="EMBL" id="KAJ8785747.1"/>
    </source>
</evidence>
<dbReference type="Pfam" id="PF00632">
    <property type="entry name" value="HECT"/>
    <property type="match status" value="1"/>
</dbReference>
<evidence type="ECO:0000259" key="16">
    <source>
        <dbReference type="PROSITE" id="PS50237"/>
    </source>
</evidence>
<keyword evidence="6" id="KW-0677">Repeat</keyword>
<dbReference type="SUPFAM" id="SSF56204">
    <property type="entry name" value="Hect, E3 ligase catalytic domain"/>
    <property type="match status" value="1"/>
</dbReference>
<feature type="compositionally biased region" description="Polar residues" evidence="13">
    <location>
        <begin position="171"/>
        <end position="205"/>
    </location>
</feature>
<dbReference type="GO" id="GO:0070534">
    <property type="term" value="P:protein K63-linked ubiquitination"/>
    <property type="evidence" value="ECO:0007669"/>
    <property type="project" value="TreeGrafter"/>
</dbReference>
<dbReference type="PIRSF" id="PIRSF001569">
    <property type="entry name" value="E3_ub_ligase_SMURF1"/>
    <property type="match status" value="1"/>
</dbReference>
<comment type="caution">
    <text evidence="17">The sequence shown here is derived from an EMBL/GenBank/DDBJ whole genome shotgun (WGS) entry which is preliminary data.</text>
</comment>
<name>A0AB34GZ30_ESCRO</name>
<feature type="domain" description="WW" evidence="15">
    <location>
        <begin position="349"/>
        <end position="382"/>
    </location>
</feature>
<proteinExistence type="predicted"/>
<dbReference type="FunFam" id="2.20.70.10:FF:000023">
    <property type="entry name" value="E3 ubiquitin-protein ligase"/>
    <property type="match status" value="1"/>
</dbReference>
<evidence type="ECO:0000256" key="4">
    <source>
        <dbReference type="ARBA" id="ARBA00022553"/>
    </source>
</evidence>
<feature type="domain" description="WW" evidence="15">
    <location>
        <begin position="463"/>
        <end position="495"/>
    </location>
</feature>
<dbReference type="PANTHER" id="PTHR11254">
    <property type="entry name" value="HECT DOMAIN UBIQUITIN-PROTEIN LIGASE"/>
    <property type="match status" value="1"/>
</dbReference>
<dbReference type="FunFam" id="2.60.40.150:FF:000082">
    <property type="entry name" value="E3 ubiquitin-protein ligase"/>
    <property type="match status" value="1"/>
</dbReference>
<dbReference type="SUPFAM" id="SSF49562">
    <property type="entry name" value="C2 domain (Calcium/lipid-binding domain, CaLB)"/>
    <property type="match status" value="1"/>
</dbReference>
<evidence type="ECO:0000256" key="8">
    <source>
        <dbReference type="ARBA" id="ARBA00022843"/>
    </source>
</evidence>
<dbReference type="GO" id="GO:0061629">
    <property type="term" value="F:RNA polymerase II-specific DNA-binding transcription factor binding"/>
    <property type="evidence" value="ECO:0007669"/>
    <property type="project" value="UniProtKB-ARBA"/>
</dbReference>
<keyword evidence="18" id="KW-1185">Reference proteome</keyword>
<dbReference type="PROSITE" id="PS50004">
    <property type="entry name" value="C2"/>
    <property type="match status" value="1"/>
</dbReference>
<dbReference type="Proteomes" id="UP001159641">
    <property type="component" value="Unassembled WGS sequence"/>
</dbReference>
<dbReference type="Gene3D" id="2.20.70.10">
    <property type="match status" value="3"/>
</dbReference>
<dbReference type="InterPro" id="IPR000569">
    <property type="entry name" value="HECT_dom"/>
</dbReference>
<gene>
    <name evidence="17" type="ORF">J1605_006707</name>
</gene>
<feature type="compositionally biased region" description="Low complexity" evidence="13">
    <location>
        <begin position="267"/>
        <end position="319"/>
    </location>
</feature>
<dbReference type="EMBL" id="JAIQCJ010002005">
    <property type="protein sequence ID" value="KAJ8785747.1"/>
    <property type="molecule type" value="Genomic_DNA"/>
</dbReference>
<evidence type="ECO:0000256" key="1">
    <source>
        <dbReference type="ARBA" id="ARBA00000885"/>
    </source>
</evidence>
<dbReference type="PANTHER" id="PTHR11254:SF396">
    <property type="entry name" value="NEDD4-LIKE E3 UBIQUITIN-PROTEIN LIGASE WWP2"/>
    <property type="match status" value="1"/>
</dbReference>
<dbReference type="InterPro" id="IPR036020">
    <property type="entry name" value="WW_dom_sf"/>
</dbReference>
<dbReference type="FunFam" id="3.30.2160.10:FF:000003">
    <property type="entry name" value="E3 ubiquitin-protein ligase"/>
    <property type="match status" value="1"/>
</dbReference>
<dbReference type="Gene3D" id="3.90.1750.10">
    <property type="entry name" value="Hect, E3 ligase catalytic domains"/>
    <property type="match status" value="1"/>
</dbReference>
<protein>
    <recommendedName>
        <fullName evidence="10">E3 ubiquitin-protein ligase</fullName>
        <ecNumber evidence="10">2.3.2.26</ecNumber>
    </recommendedName>
</protein>
<dbReference type="AlphaFoldDB" id="A0AB34GZ30"/>
<dbReference type="CDD" id="cd00078">
    <property type="entry name" value="HECTc"/>
    <property type="match status" value="1"/>
</dbReference>
<evidence type="ECO:0000256" key="7">
    <source>
        <dbReference type="ARBA" id="ARBA00022786"/>
    </source>
</evidence>
<keyword evidence="7 10" id="KW-0833">Ubl conjugation pathway</keyword>
<comment type="pathway">
    <text evidence="3 10">Protein modification; protein ubiquitination.</text>
</comment>
<dbReference type="FunFam" id="2.20.70.10:FF:000009">
    <property type="entry name" value="E3 ubiquitin-protein ligase"/>
    <property type="match status" value="1"/>
</dbReference>
<organism evidence="17 18">
    <name type="scientific">Eschrichtius robustus</name>
    <name type="common">California gray whale</name>
    <name type="synonym">Eschrichtius gibbosus</name>
    <dbReference type="NCBI Taxonomy" id="9764"/>
    <lineage>
        <taxon>Eukaryota</taxon>
        <taxon>Metazoa</taxon>
        <taxon>Chordata</taxon>
        <taxon>Craniata</taxon>
        <taxon>Vertebrata</taxon>
        <taxon>Euteleostomi</taxon>
        <taxon>Mammalia</taxon>
        <taxon>Eutheria</taxon>
        <taxon>Laurasiatheria</taxon>
        <taxon>Artiodactyla</taxon>
        <taxon>Whippomorpha</taxon>
        <taxon>Cetacea</taxon>
        <taxon>Mysticeti</taxon>
        <taxon>Eschrichtiidae</taxon>
        <taxon>Eschrichtius</taxon>
    </lineage>
</organism>
<feature type="domain" description="C2" evidence="14">
    <location>
        <begin position="15"/>
        <end position="136"/>
    </location>
</feature>
<evidence type="ECO:0000256" key="6">
    <source>
        <dbReference type="ARBA" id="ARBA00022737"/>
    </source>
</evidence>
<evidence type="ECO:0000256" key="11">
    <source>
        <dbReference type="PIRSR" id="PIRSR001569-1"/>
    </source>
</evidence>
<evidence type="ECO:0000256" key="10">
    <source>
        <dbReference type="PIRNR" id="PIRNR001569"/>
    </source>
</evidence>
<dbReference type="SMART" id="SM00456">
    <property type="entry name" value="WW"/>
    <property type="match status" value="4"/>
</dbReference>
<dbReference type="InterPro" id="IPR035892">
    <property type="entry name" value="C2_domain_sf"/>
</dbReference>
<dbReference type="PROSITE" id="PS01159">
    <property type="entry name" value="WW_DOMAIN_1"/>
    <property type="match status" value="4"/>
</dbReference>
<dbReference type="GO" id="GO:0005634">
    <property type="term" value="C:nucleus"/>
    <property type="evidence" value="ECO:0007669"/>
    <property type="project" value="UniProtKB-SubCell"/>
</dbReference>
<dbReference type="SMART" id="SM00239">
    <property type="entry name" value="C2"/>
    <property type="match status" value="1"/>
</dbReference>
<dbReference type="FunFam" id="3.90.1750.10:FF:000002">
    <property type="entry name" value="E3 ubiquitin-protein ligase"/>
    <property type="match status" value="1"/>
</dbReference>
<dbReference type="EC" id="2.3.2.26" evidence="10"/>
<comment type="catalytic activity">
    <reaction evidence="1 10">
        <text>S-ubiquitinyl-[E2 ubiquitin-conjugating enzyme]-L-cysteine + [acceptor protein]-L-lysine = [E2 ubiquitin-conjugating enzyme]-L-cysteine + N(6)-ubiquitinyl-[acceptor protein]-L-lysine.</text>
        <dbReference type="EC" id="2.3.2.26"/>
    </reaction>
</comment>
<feature type="domain" description="HECT" evidence="16">
    <location>
        <begin position="594"/>
        <end position="928"/>
    </location>
</feature>
<evidence type="ECO:0000259" key="15">
    <source>
        <dbReference type="PROSITE" id="PS50020"/>
    </source>
</evidence>
<evidence type="ECO:0000256" key="9">
    <source>
        <dbReference type="ARBA" id="ARBA00023242"/>
    </source>
</evidence>
<dbReference type="SMART" id="SM00119">
    <property type="entry name" value="HECTc"/>
    <property type="match status" value="1"/>
</dbReference>
<dbReference type="GO" id="GO:0043161">
    <property type="term" value="P:proteasome-mediated ubiquitin-dependent protein catabolic process"/>
    <property type="evidence" value="ECO:0007669"/>
    <property type="project" value="TreeGrafter"/>
</dbReference>
<dbReference type="GO" id="GO:0005737">
    <property type="term" value="C:cytoplasm"/>
    <property type="evidence" value="ECO:0007669"/>
    <property type="project" value="UniProtKB-ARBA"/>
</dbReference>
<dbReference type="GO" id="GO:0000122">
    <property type="term" value="P:negative regulation of transcription by RNA polymerase II"/>
    <property type="evidence" value="ECO:0007669"/>
    <property type="project" value="TreeGrafter"/>
</dbReference>
<dbReference type="GO" id="GO:0140678">
    <property type="term" value="F:molecular function inhibitor activity"/>
    <property type="evidence" value="ECO:0007669"/>
    <property type="project" value="UniProtKB-ARBA"/>
</dbReference>
<feature type="region of interest" description="Disordered" evidence="13">
    <location>
        <begin position="169"/>
        <end position="319"/>
    </location>
</feature>
<dbReference type="InterPro" id="IPR000008">
    <property type="entry name" value="C2_dom"/>
</dbReference>
<evidence type="ECO:0000256" key="13">
    <source>
        <dbReference type="SAM" id="MobiDB-lite"/>
    </source>
</evidence>
<keyword evidence="8" id="KW-0832">Ubl conjugation</keyword>
<dbReference type="PROSITE" id="PS50237">
    <property type="entry name" value="HECT"/>
    <property type="match status" value="1"/>
</dbReference>
<evidence type="ECO:0000313" key="18">
    <source>
        <dbReference type="Proteomes" id="UP001159641"/>
    </source>
</evidence>
<dbReference type="FunFam" id="2.20.70.10:FF:000005">
    <property type="entry name" value="E3 ubiquitin-protein ligase"/>
    <property type="match status" value="1"/>
</dbReference>
<dbReference type="Gene3D" id="3.30.2410.10">
    <property type="entry name" value="Hect, E3 ligase catalytic domain"/>
    <property type="match status" value="1"/>
</dbReference>
<dbReference type="Gene3D" id="3.30.2160.10">
    <property type="entry name" value="Hect, E3 ligase catalytic domain"/>
    <property type="match status" value="1"/>
</dbReference>
<comment type="subcellular location">
    <subcellularLocation>
        <location evidence="2">Nucleus</location>
    </subcellularLocation>
</comment>
<dbReference type="CDD" id="cd04021">
    <property type="entry name" value="C2_E3_ubiquitin_ligase"/>
    <property type="match status" value="1"/>
</dbReference>
<keyword evidence="5 10" id="KW-0808">Transferase</keyword>
<keyword evidence="4" id="KW-0597">Phosphoprotein</keyword>
<accession>A0AB34GZ30</accession>
<evidence type="ECO:0000256" key="12">
    <source>
        <dbReference type="PROSITE-ProRule" id="PRU00104"/>
    </source>
</evidence>
<dbReference type="FunFam" id="3.90.1750.10:FF:000026">
    <property type="entry name" value="E3 ubiquitin-protein ligase HACE1"/>
    <property type="match status" value="1"/>
</dbReference>
<feature type="domain" description="WW" evidence="15">
    <location>
        <begin position="319"/>
        <end position="352"/>
    </location>
</feature>
<dbReference type="InterPro" id="IPR050409">
    <property type="entry name" value="E3_ubiq-protein_ligase"/>
</dbReference>
<evidence type="ECO:0000256" key="3">
    <source>
        <dbReference type="ARBA" id="ARBA00004906"/>
    </source>
</evidence>
<dbReference type="GO" id="GO:0061630">
    <property type="term" value="F:ubiquitin protein ligase activity"/>
    <property type="evidence" value="ECO:0007669"/>
    <property type="project" value="UniProtKB-EC"/>
</dbReference>
<dbReference type="PROSITE" id="PS50020">
    <property type="entry name" value="WW_DOMAIN_2"/>
    <property type="match status" value="4"/>
</dbReference>
<evidence type="ECO:0000256" key="5">
    <source>
        <dbReference type="ARBA" id="ARBA00022679"/>
    </source>
</evidence>
<dbReference type="InterPro" id="IPR024928">
    <property type="entry name" value="E3_ub_ligase_SMURF1"/>
</dbReference>